<dbReference type="EMBL" id="CAUYUJ010020674">
    <property type="protein sequence ID" value="CAK0899829.1"/>
    <property type="molecule type" value="Genomic_DNA"/>
</dbReference>
<keyword evidence="3" id="KW-1185">Reference proteome</keyword>
<evidence type="ECO:0000256" key="1">
    <source>
        <dbReference type="SAM" id="MobiDB-lite"/>
    </source>
</evidence>
<protein>
    <submittedName>
        <fullName evidence="2">Uncharacterized protein</fullName>
    </submittedName>
</protein>
<feature type="region of interest" description="Disordered" evidence="1">
    <location>
        <begin position="26"/>
        <end position="51"/>
    </location>
</feature>
<comment type="caution">
    <text evidence="2">The sequence shown here is derived from an EMBL/GenBank/DDBJ whole genome shotgun (WGS) entry which is preliminary data.</text>
</comment>
<sequence length="1222" mass="129345">MPGSLSDATTLDIDILDDTPEVRHVRPRLAARPSAEGGLDRPAPPRGGNKPKQCKFCWRLSTILNPMEHERDAFPCIRWRRDRGLECAICPQAIKAHPVYSSIDPKTIAEDNKELSKRDVFNKECVAPFEAKKNSTGGKRDTTSLHTAKNARSVEATNQQFLHARVMIGILWPASVYRKRFNKKPPPKSLSTWTVNGAQVTGVVLPPSDGFEPGCIELTNNQTTGHCVTSRVASDEADGADAVEAAISTAQRRSQVTVSQRKAKVKGGEDLTFVAAALQDRTSAAQDSEDDDALFDDIWGARQTAASAAAQADDDDAGSFDEGGAESSKPTGSRRRSGRATARASSTRGARLPLQEPAAAPIACPDQRKLNLAKELNSTEQVRARVTPELKELYARGYDGMNQTRGMGLCDSAEEALSWLEPVCRVLEQRTPGAVACAADELEADVRAIALRRAAEHARRADWGELIDSLAKLVDAHGLAASAADLKKRVVLQTISDICKIGAPTADSPAPPTAEAALLEFAQVATGNPKLDHLDAALSQDIARVALLSTPITAGETSEDVAKSIQEAKSTLATVKTGPLHKSLQLPTGIALFLSVTNQLSAHQKEASLSADLGRAAALLDDIRKRPGVIAPCDGELKIIDHEKYSELHALTAHAKIAGNERLLRDHAVTIAGAEVAQKELIDHLKSCLRAKVKKVFDSTIFLGFIGFLKKPTTAKMPDVSSVRTLLDTLDARSDIAVLPLDAVAPAALVDQLRRSAEDVNALLNCIMAAAPKLVKIASLGDAPGTNILFDPEVVNVWNAFRSGPASPGRVFGQSAGTLQVWIRAAVSRQAKIIMASEVESCVPFALALGALYARKDELYGATQTLVEESGAVGAAAVDAGEALAPPPPVDRDAGAAAGGLTADAIQAIRALYHESKVGVALDEDTQATCVIEATDSASKSFDLMARFDLSKADMVIGNGAGSVACPIVCISPALVLFAQHVNKLSAVSLDNGNGAEAAEAAGALLAGVASAVPAWSKAASQALTMGAERNPLLDFVQLGAGALAERALGASNAANKYFETVSEGLSKQLEDGEHGKSVEIAVNQGDDIDAVKDQLLQIANESQTEALKATMGSAQKVHRRMVDAQTILAEAIRAHPELKGFEAACNTEALLSASAQQLLQRGGEVLGNLAAVQAIYRPLRAGELRQALCRRVHRGLGKSIFLKADPRIAMLLDRMSKSSGL</sequence>
<proteinExistence type="predicted"/>
<organism evidence="2 3">
    <name type="scientific">Prorocentrum cordatum</name>
    <dbReference type="NCBI Taxonomy" id="2364126"/>
    <lineage>
        <taxon>Eukaryota</taxon>
        <taxon>Sar</taxon>
        <taxon>Alveolata</taxon>
        <taxon>Dinophyceae</taxon>
        <taxon>Prorocentrales</taxon>
        <taxon>Prorocentraceae</taxon>
        <taxon>Prorocentrum</taxon>
    </lineage>
</organism>
<gene>
    <name evidence="2" type="ORF">PCOR1329_LOCUS77263</name>
</gene>
<feature type="compositionally biased region" description="Low complexity" evidence="1">
    <location>
        <begin position="339"/>
        <end position="351"/>
    </location>
</feature>
<evidence type="ECO:0000313" key="2">
    <source>
        <dbReference type="EMBL" id="CAK0899829.1"/>
    </source>
</evidence>
<feature type="region of interest" description="Disordered" evidence="1">
    <location>
        <begin position="306"/>
        <end position="361"/>
    </location>
</feature>
<name>A0ABN9XJJ8_9DINO</name>
<reference evidence="2" key="1">
    <citation type="submission" date="2023-10" db="EMBL/GenBank/DDBJ databases">
        <authorList>
            <person name="Chen Y."/>
            <person name="Shah S."/>
            <person name="Dougan E. K."/>
            <person name="Thang M."/>
            <person name="Chan C."/>
        </authorList>
    </citation>
    <scope>NUCLEOTIDE SEQUENCE [LARGE SCALE GENOMIC DNA]</scope>
</reference>
<dbReference type="Proteomes" id="UP001189429">
    <property type="component" value="Unassembled WGS sequence"/>
</dbReference>
<accession>A0ABN9XJJ8</accession>
<evidence type="ECO:0000313" key="3">
    <source>
        <dbReference type="Proteomes" id="UP001189429"/>
    </source>
</evidence>